<accession>A0ABV2BQA0</accession>
<gene>
    <name evidence="1" type="ORF">ABVT43_03155</name>
</gene>
<sequence length="178" mass="20205">MSRKLLISIHLYLAAFFSPVILVIAVSGGLYLLDIKGGTEKEVVYSQVDTQFDIKADNIESQVQQFFQRNTIDYEFDYIKGGGNRYFTRPTSKPFYVFEQQGDQLEVTRHTPDFVYHIIELHKGHGPSLFRNYQKLVALGLVFILLTGFYLGISSPMLKQKTWVISAVGLITMIALAS</sequence>
<evidence type="ECO:0000313" key="2">
    <source>
        <dbReference type="Proteomes" id="UP001548189"/>
    </source>
</evidence>
<organism evidence="1 2">
    <name type="scientific">Aliikangiella maris</name>
    <dbReference type="NCBI Taxonomy" id="3162458"/>
    <lineage>
        <taxon>Bacteria</taxon>
        <taxon>Pseudomonadati</taxon>
        <taxon>Pseudomonadota</taxon>
        <taxon>Gammaproteobacteria</taxon>
        <taxon>Oceanospirillales</taxon>
        <taxon>Pleioneaceae</taxon>
        <taxon>Aliikangiella</taxon>
    </lineage>
</organism>
<keyword evidence="2" id="KW-1185">Reference proteome</keyword>
<protein>
    <submittedName>
        <fullName evidence="1">PepSY domain-containing protein</fullName>
    </submittedName>
</protein>
<proteinExistence type="predicted"/>
<dbReference type="Proteomes" id="UP001548189">
    <property type="component" value="Unassembled WGS sequence"/>
</dbReference>
<evidence type="ECO:0000313" key="1">
    <source>
        <dbReference type="EMBL" id="MET1254117.1"/>
    </source>
</evidence>
<dbReference type="EMBL" id="JBEVCJ010000002">
    <property type="protein sequence ID" value="MET1254117.1"/>
    <property type="molecule type" value="Genomic_DNA"/>
</dbReference>
<reference evidence="1 2" key="1">
    <citation type="submission" date="2024-06" db="EMBL/GenBank/DDBJ databases">
        <authorList>
            <person name="Li F."/>
        </authorList>
    </citation>
    <scope>NUCLEOTIDE SEQUENCE [LARGE SCALE GENOMIC DNA]</scope>
    <source>
        <strain evidence="1 2">GXAS 311</strain>
    </source>
</reference>
<comment type="caution">
    <text evidence="1">The sequence shown here is derived from an EMBL/GenBank/DDBJ whole genome shotgun (WGS) entry which is preliminary data.</text>
</comment>
<name>A0ABV2BQA0_9GAMM</name>